<dbReference type="Pfam" id="PF01381">
    <property type="entry name" value="HTH_3"/>
    <property type="match status" value="1"/>
</dbReference>
<evidence type="ECO:0000256" key="1">
    <source>
        <dbReference type="ARBA" id="ARBA00023125"/>
    </source>
</evidence>
<dbReference type="InterPro" id="IPR013096">
    <property type="entry name" value="Cupin_2"/>
</dbReference>
<dbReference type="CDD" id="cd02209">
    <property type="entry name" value="cupin_XRE_C"/>
    <property type="match status" value="1"/>
</dbReference>
<dbReference type="EMBL" id="RPFW01000004">
    <property type="protein sequence ID" value="TVZ02967.1"/>
    <property type="molecule type" value="Genomic_DNA"/>
</dbReference>
<comment type="caution">
    <text evidence="3">The sequence shown here is derived from an EMBL/GenBank/DDBJ whole genome shotgun (WGS) entry which is preliminary data.</text>
</comment>
<dbReference type="SUPFAM" id="SSF47413">
    <property type="entry name" value="lambda repressor-like DNA-binding domains"/>
    <property type="match status" value="1"/>
</dbReference>
<dbReference type="PANTHER" id="PTHR46797:SF2">
    <property type="entry name" value="TRANSCRIPTIONAL REGULATOR"/>
    <property type="match status" value="1"/>
</dbReference>
<dbReference type="Gene3D" id="1.10.260.40">
    <property type="entry name" value="lambda repressor-like DNA-binding domains"/>
    <property type="match status" value="1"/>
</dbReference>
<evidence type="ECO:0000313" key="3">
    <source>
        <dbReference type="EMBL" id="TVZ02967.1"/>
    </source>
</evidence>
<dbReference type="InterPro" id="IPR011051">
    <property type="entry name" value="RmlC_Cupin_sf"/>
</dbReference>
<dbReference type="GO" id="GO:0003677">
    <property type="term" value="F:DNA binding"/>
    <property type="evidence" value="ECO:0007669"/>
    <property type="project" value="UniProtKB-KW"/>
</dbReference>
<dbReference type="SUPFAM" id="SSF51182">
    <property type="entry name" value="RmlC-like cupins"/>
    <property type="match status" value="1"/>
</dbReference>
<feature type="domain" description="HTH cro/C1-type" evidence="2">
    <location>
        <begin position="19"/>
        <end position="73"/>
    </location>
</feature>
<keyword evidence="4" id="KW-1185">Reference proteome</keyword>
<keyword evidence="1" id="KW-0238">DNA-binding</keyword>
<dbReference type="Proteomes" id="UP000460272">
    <property type="component" value="Unassembled WGS sequence"/>
</dbReference>
<dbReference type="InterPro" id="IPR001387">
    <property type="entry name" value="Cro/C1-type_HTH"/>
</dbReference>
<dbReference type="CDD" id="cd00093">
    <property type="entry name" value="HTH_XRE"/>
    <property type="match status" value="1"/>
</dbReference>
<dbReference type="InterPro" id="IPR010982">
    <property type="entry name" value="Lambda_DNA-bd_dom_sf"/>
</dbReference>
<dbReference type="InterPro" id="IPR014710">
    <property type="entry name" value="RmlC-like_jellyroll"/>
</dbReference>
<dbReference type="RefSeq" id="WP_145855281.1">
    <property type="nucleotide sequence ID" value="NZ_RPFW01000004.1"/>
</dbReference>
<accession>A0A6P2BW87</accession>
<dbReference type="PROSITE" id="PS50943">
    <property type="entry name" value="HTH_CROC1"/>
    <property type="match status" value="1"/>
</dbReference>
<dbReference type="OrthoDB" id="9814751at2"/>
<name>A0A6P2BW87_9ACTN</name>
<protein>
    <submittedName>
        <fullName evidence="3">Helix-turn-helix domain-containing protein</fullName>
    </submittedName>
</protein>
<sequence length="194" mass="20516">MRPLLPSPSNERLRIGARLRAGRQAQGMTMDQLAEATGLTKGFISRVERDVTSPSVTTLVSLCEVLSIPVGSLFESPAHEVVTLTAAPLINMGGSGATERMLTPRSESRLQLIRSRLAAGATGGAELYTVNGDVEAVHVLSGAITVTFENETKALAAGDTVTFSGREPHTWRNASEGPSEVLWVIAPAPWSGSH</sequence>
<organism evidence="3 4">
    <name type="scientific">Trebonia kvetii</name>
    <dbReference type="NCBI Taxonomy" id="2480626"/>
    <lineage>
        <taxon>Bacteria</taxon>
        <taxon>Bacillati</taxon>
        <taxon>Actinomycetota</taxon>
        <taxon>Actinomycetes</taxon>
        <taxon>Streptosporangiales</taxon>
        <taxon>Treboniaceae</taxon>
        <taxon>Trebonia</taxon>
    </lineage>
</organism>
<dbReference type="AlphaFoldDB" id="A0A6P2BW87"/>
<dbReference type="SMART" id="SM00530">
    <property type="entry name" value="HTH_XRE"/>
    <property type="match status" value="1"/>
</dbReference>
<dbReference type="GO" id="GO:0005829">
    <property type="term" value="C:cytosol"/>
    <property type="evidence" value="ECO:0007669"/>
    <property type="project" value="TreeGrafter"/>
</dbReference>
<dbReference type="GO" id="GO:0003700">
    <property type="term" value="F:DNA-binding transcription factor activity"/>
    <property type="evidence" value="ECO:0007669"/>
    <property type="project" value="TreeGrafter"/>
</dbReference>
<evidence type="ECO:0000313" key="4">
    <source>
        <dbReference type="Proteomes" id="UP000460272"/>
    </source>
</evidence>
<dbReference type="InterPro" id="IPR050807">
    <property type="entry name" value="TransReg_Diox_bact_type"/>
</dbReference>
<proteinExistence type="predicted"/>
<reference evidence="3 4" key="1">
    <citation type="submission" date="2018-11" db="EMBL/GenBank/DDBJ databases">
        <title>Trebonia kvetii gen.nov., sp.nov., a novel acidophilic actinobacterium, and proposal of the new actinobacterial family Treboniaceae fam. nov.</title>
        <authorList>
            <person name="Rapoport D."/>
            <person name="Sagova-Mareckova M."/>
            <person name="Sedlacek I."/>
            <person name="Provaznik J."/>
            <person name="Kralova S."/>
            <person name="Pavlinic D."/>
            <person name="Benes V."/>
            <person name="Kopecky J."/>
        </authorList>
    </citation>
    <scope>NUCLEOTIDE SEQUENCE [LARGE SCALE GENOMIC DNA]</scope>
    <source>
        <strain evidence="3 4">15Tr583</strain>
    </source>
</reference>
<gene>
    <name evidence="3" type="ORF">EAS64_21090</name>
</gene>
<dbReference type="Pfam" id="PF07883">
    <property type="entry name" value="Cupin_2"/>
    <property type="match status" value="1"/>
</dbReference>
<dbReference type="PANTHER" id="PTHR46797">
    <property type="entry name" value="HTH-TYPE TRANSCRIPTIONAL REGULATOR"/>
    <property type="match status" value="1"/>
</dbReference>
<evidence type="ECO:0000259" key="2">
    <source>
        <dbReference type="PROSITE" id="PS50943"/>
    </source>
</evidence>
<dbReference type="Gene3D" id="2.60.120.10">
    <property type="entry name" value="Jelly Rolls"/>
    <property type="match status" value="1"/>
</dbReference>